<dbReference type="GO" id="GO:0004386">
    <property type="term" value="F:helicase activity"/>
    <property type="evidence" value="ECO:0007669"/>
    <property type="project" value="UniProtKB-KW"/>
</dbReference>
<keyword evidence="3" id="KW-0347">Helicase</keyword>
<protein>
    <submittedName>
        <fullName evidence="6">Disulfide oxidoreductase</fullName>
    </submittedName>
</protein>
<organism evidence="6">
    <name type="scientific">Sulfitobacter litoralis</name>
    <dbReference type="NCBI Taxonomy" id="335975"/>
    <lineage>
        <taxon>Bacteria</taxon>
        <taxon>Pseudomonadati</taxon>
        <taxon>Pseudomonadota</taxon>
        <taxon>Alphaproteobacteria</taxon>
        <taxon>Rhodobacterales</taxon>
        <taxon>Roseobacteraceae</taxon>
        <taxon>Sulfitobacter</taxon>
    </lineage>
</organism>
<keyword evidence="2" id="KW-0378">Hydrolase</keyword>
<dbReference type="SMART" id="SM00490">
    <property type="entry name" value="HELICc"/>
    <property type="match status" value="1"/>
</dbReference>
<dbReference type="Proteomes" id="UP000885704">
    <property type="component" value="Unassembled WGS sequence"/>
</dbReference>
<dbReference type="AlphaFoldDB" id="A0A7V1FL50"/>
<dbReference type="GO" id="GO:0016787">
    <property type="term" value="F:hydrolase activity"/>
    <property type="evidence" value="ECO:0007669"/>
    <property type="project" value="UniProtKB-KW"/>
</dbReference>
<dbReference type="PANTHER" id="PTHR12131:SF1">
    <property type="entry name" value="ATP-DEPENDENT RNA HELICASE SUPV3L1, MITOCHONDRIAL-RELATED"/>
    <property type="match status" value="1"/>
</dbReference>
<evidence type="ECO:0000256" key="2">
    <source>
        <dbReference type="ARBA" id="ARBA00022801"/>
    </source>
</evidence>
<dbReference type="InterPro" id="IPR055206">
    <property type="entry name" value="DEXQc_SUV3"/>
</dbReference>
<keyword evidence="4" id="KW-0067">ATP-binding</keyword>
<dbReference type="InterPro" id="IPR050699">
    <property type="entry name" value="RNA-DNA_Helicase"/>
</dbReference>
<evidence type="ECO:0000256" key="1">
    <source>
        <dbReference type="ARBA" id="ARBA00022741"/>
    </source>
</evidence>
<gene>
    <name evidence="6" type="ORF">ENH63_00510</name>
</gene>
<dbReference type="PROSITE" id="PS51194">
    <property type="entry name" value="HELICASE_CTER"/>
    <property type="match status" value="1"/>
</dbReference>
<dbReference type="Pfam" id="PF00271">
    <property type="entry name" value="Helicase_C"/>
    <property type="match status" value="1"/>
</dbReference>
<evidence type="ECO:0000256" key="4">
    <source>
        <dbReference type="ARBA" id="ARBA00022840"/>
    </source>
</evidence>
<dbReference type="GO" id="GO:0005524">
    <property type="term" value="F:ATP binding"/>
    <property type="evidence" value="ECO:0007669"/>
    <property type="project" value="UniProtKB-KW"/>
</dbReference>
<reference evidence="6" key="1">
    <citation type="journal article" date="2020" name="mSystems">
        <title>Genome- and Community-Level Interaction Insights into Carbon Utilization and Element Cycling Functions of Hydrothermarchaeota in Hydrothermal Sediment.</title>
        <authorList>
            <person name="Zhou Z."/>
            <person name="Liu Y."/>
            <person name="Xu W."/>
            <person name="Pan J."/>
            <person name="Luo Z.H."/>
            <person name="Li M."/>
        </authorList>
    </citation>
    <scope>NUCLEOTIDE SEQUENCE [LARGE SCALE GENOMIC DNA]</scope>
    <source>
        <strain evidence="6">HyVt-323</strain>
    </source>
</reference>
<dbReference type="SUPFAM" id="SSF52540">
    <property type="entry name" value="P-loop containing nucleoside triphosphate hydrolases"/>
    <property type="match status" value="2"/>
</dbReference>
<dbReference type="InterPro" id="IPR027417">
    <property type="entry name" value="P-loop_NTPase"/>
</dbReference>
<dbReference type="Pfam" id="PF22527">
    <property type="entry name" value="DEXQc_Suv3"/>
    <property type="match status" value="1"/>
</dbReference>
<accession>A0A7V1FL50</accession>
<evidence type="ECO:0000313" key="6">
    <source>
        <dbReference type="EMBL" id="HDZ50268.1"/>
    </source>
</evidence>
<proteinExistence type="predicted"/>
<dbReference type="EMBL" id="DRFN01000001">
    <property type="protein sequence ID" value="HDZ50268.1"/>
    <property type="molecule type" value="Genomic_DNA"/>
</dbReference>
<dbReference type="PANTHER" id="PTHR12131">
    <property type="entry name" value="ATP-DEPENDENT RNA AND DNA HELICASE"/>
    <property type="match status" value="1"/>
</dbReference>
<evidence type="ECO:0000256" key="3">
    <source>
        <dbReference type="ARBA" id="ARBA00022806"/>
    </source>
</evidence>
<evidence type="ECO:0000256" key="5">
    <source>
        <dbReference type="SAM" id="MobiDB-lite"/>
    </source>
</evidence>
<dbReference type="InterPro" id="IPR001650">
    <property type="entry name" value="Helicase_C-like"/>
</dbReference>
<feature type="region of interest" description="Disordered" evidence="5">
    <location>
        <begin position="899"/>
        <end position="968"/>
    </location>
</feature>
<keyword evidence="1" id="KW-0547">Nucleotide-binding</keyword>
<sequence>MAVLGPTNTGKTTYAIERMLAHRTGIIGLPLRLLAREVYDRIVALRGPSVVALVTGEERIVPPRTQYWVCTVEAMPEGIGADLVAVDEIQLCADPERGHVFTDRLLRARGLHETLFMGSDTMRGSIAALVPEAQFIRRERMSELIYSGQKKISRMRPRSAIVGFSVENVYAIAELIRRQKGGAAVVMGALSPRTRNAQVAMYQNGEVDYLVATDAIGMGLNLDVDHVAFSALSKFDGRRMRPLAPNELAQIAGRAGRGFKSGTFGVTGDAPPLDDGVARAIMDHSFTPQKKLNWRNPALQFGSIDRLIQTLEVSPDNERLFRAREADDLRALKNMAVDAEIAARCTDGPSVRLLWDVCRVPDFRGIGHAEHANLLEQIFNYLHQRDTIPDDWLARQIKRIDRTDGDIDALSKRLAFIRTWTYVTQRKGWTGDESHWRHEARVVEDRLSDALHERLTQRFVDRRTSVLLRRLGQKEAMVAEVNETGEVTVEGEFVGKLDGFRFRQDKGAGVAEDKTIKTASLQALAPQFHLRADRFYNAPDTEIDFTEQGGLMWGSSAVGKLVSGSDPLKPGVEVFVDDVAGPEVAQKVQRRLQHFIDRKVAALFEPLIAISKDEALTGLARGFAFRMVENFGILPRADVADEVKALDQDARGALRKHGLRFGQFTIFMPLLLKPAPTRLRLVLWSITKGLNEFPESPPPGLVTIPVDTSAPEGAATMAGYRNAGERAIRIDMLERLADMLRSEDSRGGFEAKADMLSITGMTLEQFATLMEGLGYKAEKSERTKVKAVDTVVPHDGAPMAADKGADADTPVMDVAAEQPAGGIIEDPAAAQADDIVPATADMPDDGIAPLVEELAETPEVDDHIPDVPAEETPQGTAPDAEIAGAELETFYVFTWGRAPRANAQGQRRGGGDRPQGKGKPGPRGKKGAPRGDKGGKPQKFSSKPARAEKPIDPDNPFAAALMGLKDNK</sequence>
<dbReference type="Gene3D" id="3.40.50.300">
    <property type="entry name" value="P-loop containing nucleotide triphosphate hydrolases"/>
    <property type="match status" value="2"/>
</dbReference>
<comment type="caution">
    <text evidence="6">The sequence shown here is derived from an EMBL/GenBank/DDBJ whole genome shotgun (WGS) entry which is preliminary data.</text>
</comment>
<name>A0A7V1FL50_9RHOB</name>